<dbReference type="AlphaFoldDB" id="A0A1M7NLU3"/>
<keyword evidence="2" id="KW-1185">Reference proteome</keyword>
<accession>A0A1M7NLU3</accession>
<proteinExistence type="predicted"/>
<gene>
    <name evidence="1" type="ORF">SAMN05878281_3269</name>
</gene>
<sequence>MLIISCSENNQLRQENAIKNLAQTYSDTLLNKIEKLKIIDNAYNSISSLQNDSLKNELLLDISYQYLKIDDSLKFLQPSLLHFSFQLNMNLCDFLRF</sequence>
<name>A0A1M7NLU3_9FLAO</name>
<protein>
    <submittedName>
        <fullName evidence="1">Uncharacterized protein</fullName>
    </submittedName>
</protein>
<dbReference type="EMBL" id="LT670848">
    <property type="protein sequence ID" value="SHN04880.1"/>
    <property type="molecule type" value="Genomic_DNA"/>
</dbReference>
<evidence type="ECO:0000313" key="1">
    <source>
        <dbReference type="EMBL" id="SHN04880.1"/>
    </source>
</evidence>
<reference evidence="2" key="1">
    <citation type="submission" date="2016-11" db="EMBL/GenBank/DDBJ databases">
        <authorList>
            <person name="Varghese N."/>
            <person name="Submissions S."/>
        </authorList>
    </citation>
    <scope>NUCLEOTIDE SEQUENCE [LARGE SCALE GENOMIC DNA]</scope>
    <source>
        <strain evidence="2">ACAM 48</strain>
    </source>
</reference>
<dbReference type="Proteomes" id="UP000190235">
    <property type="component" value="Chromosome I"/>
</dbReference>
<evidence type="ECO:0000313" key="2">
    <source>
        <dbReference type="Proteomes" id="UP000190235"/>
    </source>
</evidence>
<organism evidence="1 2">
    <name type="scientific">Salegentibacter salegens</name>
    <dbReference type="NCBI Taxonomy" id="143223"/>
    <lineage>
        <taxon>Bacteria</taxon>
        <taxon>Pseudomonadati</taxon>
        <taxon>Bacteroidota</taxon>
        <taxon>Flavobacteriia</taxon>
        <taxon>Flavobacteriales</taxon>
        <taxon>Flavobacteriaceae</taxon>
        <taxon>Salegentibacter</taxon>
    </lineage>
</organism>